<dbReference type="AlphaFoldDB" id="A0A6M7WWS7"/>
<dbReference type="EMBL" id="CP033367">
    <property type="protein sequence ID" value="QKD05293.1"/>
    <property type="molecule type" value="Genomic_DNA"/>
</dbReference>
<name>A0A6M7WWS7_RHILI</name>
<dbReference type="Proteomes" id="UP000503017">
    <property type="component" value="Chromosome"/>
</dbReference>
<gene>
    <name evidence="1" type="ORF">EB235_30550</name>
</gene>
<evidence type="ECO:0000313" key="1">
    <source>
        <dbReference type="EMBL" id="QKD05293.1"/>
    </source>
</evidence>
<organism evidence="1 2">
    <name type="scientific">Mesorhizobium loti R88b</name>
    <dbReference type="NCBI Taxonomy" id="935548"/>
    <lineage>
        <taxon>Bacteria</taxon>
        <taxon>Pseudomonadati</taxon>
        <taxon>Pseudomonadota</taxon>
        <taxon>Alphaproteobacteria</taxon>
        <taxon>Hyphomicrobiales</taxon>
        <taxon>Phyllobacteriaceae</taxon>
        <taxon>Mesorhizobium</taxon>
    </lineage>
</organism>
<accession>A0A6M7WWS7</accession>
<evidence type="ECO:0000313" key="2">
    <source>
        <dbReference type="Proteomes" id="UP000503017"/>
    </source>
</evidence>
<protein>
    <submittedName>
        <fullName evidence="1">Uncharacterized protein</fullName>
    </submittedName>
</protein>
<proteinExistence type="predicted"/>
<sequence length="61" mass="6439">MKNTRRPSYAVYSPPVLGLPFLAVILAADGTVTARPFDTAGEAAAFNKLMAYGEHPCKAGN</sequence>
<reference evidence="1 2" key="1">
    <citation type="submission" date="2018-10" db="EMBL/GenBank/DDBJ databases">
        <authorList>
            <person name="Perry B.J."/>
            <person name="Sullivan J.T."/>
            <person name="Murphy R.J.T."/>
            <person name="Ramsay J.P."/>
            <person name="Ronson C.W."/>
        </authorList>
    </citation>
    <scope>NUCLEOTIDE SEQUENCE [LARGE SCALE GENOMIC DNA]</scope>
    <source>
        <strain evidence="1 2">R88b</strain>
    </source>
</reference>